<dbReference type="EMBL" id="CAADRP010001574">
    <property type="protein sequence ID" value="VFU42246.1"/>
    <property type="molecule type" value="Genomic_DNA"/>
</dbReference>
<gene>
    <name evidence="5" type="ORF">SVIM_LOCUS252264</name>
</gene>
<protein>
    <recommendedName>
        <fullName evidence="6">Suppressor of forked domain-containing protein</fullName>
    </recommendedName>
</protein>
<dbReference type="GO" id="GO:0071013">
    <property type="term" value="C:catalytic step 2 spliceosome"/>
    <property type="evidence" value="ECO:0007669"/>
    <property type="project" value="TreeGrafter"/>
</dbReference>
<dbReference type="GO" id="GO:1902369">
    <property type="term" value="P:negative regulation of RNA catabolic process"/>
    <property type="evidence" value="ECO:0007669"/>
    <property type="project" value="TreeGrafter"/>
</dbReference>
<dbReference type="SUPFAM" id="SSF48452">
    <property type="entry name" value="TPR-like"/>
    <property type="match status" value="1"/>
</dbReference>
<reference evidence="5" key="1">
    <citation type="submission" date="2019-03" db="EMBL/GenBank/DDBJ databases">
        <authorList>
            <person name="Mank J."/>
            <person name="Almeida P."/>
        </authorList>
    </citation>
    <scope>NUCLEOTIDE SEQUENCE</scope>
    <source>
        <strain evidence="5">78183</strain>
    </source>
</reference>
<proteinExistence type="inferred from homology"/>
<comment type="similarity">
    <text evidence="2">Belongs to the NRDE2 family.</text>
</comment>
<evidence type="ECO:0000256" key="3">
    <source>
        <dbReference type="ARBA" id="ARBA00023242"/>
    </source>
</evidence>
<dbReference type="Gene3D" id="1.25.40.10">
    <property type="entry name" value="Tetratricopeptide repeat domain"/>
    <property type="match status" value="2"/>
</dbReference>
<dbReference type="InterPro" id="IPR011990">
    <property type="entry name" value="TPR-like_helical_dom_sf"/>
</dbReference>
<feature type="compositionally biased region" description="Basic and acidic residues" evidence="4">
    <location>
        <begin position="152"/>
        <end position="163"/>
    </location>
</feature>
<feature type="region of interest" description="Disordered" evidence="4">
    <location>
        <begin position="83"/>
        <end position="164"/>
    </location>
</feature>
<organism evidence="5">
    <name type="scientific">Salix viminalis</name>
    <name type="common">Common osier</name>
    <name type="synonym">Basket willow</name>
    <dbReference type="NCBI Taxonomy" id="40686"/>
    <lineage>
        <taxon>Eukaryota</taxon>
        <taxon>Viridiplantae</taxon>
        <taxon>Streptophyta</taxon>
        <taxon>Embryophyta</taxon>
        <taxon>Tracheophyta</taxon>
        <taxon>Spermatophyta</taxon>
        <taxon>Magnoliopsida</taxon>
        <taxon>eudicotyledons</taxon>
        <taxon>Gunneridae</taxon>
        <taxon>Pentapetalae</taxon>
        <taxon>rosids</taxon>
        <taxon>fabids</taxon>
        <taxon>Malpighiales</taxon>
        <taxon>Salicaceae</taxon>
        <taxon>Saliceae</taxon>
        <taxon>Salix</taxon>
    </lineage>
</organism>
<feature type="compositionally biased region" description="Basic and acidic residues" evidence="4">
    <location>
        <begin position="118"/>
        <end position="134"/>
    </location>
</feature>
<dbReference type="Pfam" id="PF08424">
    <property type="entry name" value="NRDE-2"/>
    <property type="match status" value="1"/>
</dbReference>
<dbReference type="GO" id="GO:0031048">
    <property type="term" value="P:regulatory ncRNA-mediated heterochromatin formation"/>
    <property type="evidence" value="ECO:0007669"/>
    <property type="project" value="TreeGrafter"/>
</dbReference>
<dbReference type="SMART" id="SM00386">
    <property type="entry name" value="HAT"/>
    <property type="match status" value="3"/>
</dbReference>
<feature type="compositionally biased region" description="Basic residues" evidence="4">
    <location>
        <begin position="135"/>
        <end position="151"/>
    </location>
</feature>
<evidence type="ECO:0008006" key="6">
    <source>
        <dbReference type="Google" id="ProtNLM"/>
    </source>
</evidence>
<dbReference type="GO" id="GO:0006396">
    <property type="term" value="P:RNA processing"/>
    <property type="evidence" value="ECO:0007669"/>
    <property type="project" value="InterPro"/>
</dbReference>
<dbReference type="InterPro" id="IPR003107">
    <property type="entry name" value="HAT"/>
</dbReference>
<evidence type="ECO:0000256" key="4">
    <source>
        <dbReference type="SAM" id="MobiDB-lite"/>
    </source>
</evidence>
<dbReference type="PANTHER" id="PTHR13471:SF0">
    <property type="entry name" value="NUCLEAR EXOSOME REGULATOR NRDE2"/>
    <property type="match status" value="1"/>
</dbReference>
<evidence type="ECO:0000313" key="5">
    <source>
        <dbReference type="EMBL" id="VFU42246.1"/>
    </source>
</evidence>
<sequence length="1534" mass="174195">MEREEKEAAKTSSSPSLFPLFEAAKTASSPSLFPLFEAASSSITQQHTNAPTNDTVPPPAWLYNTSFTTDLSIVNDAVSSLLPPHHSDSDLEEDKEDRVSNQGKDRSYQLLQEPEEEREAKYSRSDSDHSDSGRERKKTKKRRHSKNKKRDRSRDEDARDFGSRKSNVRVWAGSDTKTTKDYYFDTHGDRDNLVYGTPYRMDVPRYKPYNSKKLDFQGLYLLNKRGRGFDRDGDIDALDTQLKSGGRYWSSKYAAVERHKNLKRLRVLARKKPSVVVSDEFIPLSDMDMSHDGGDHPGSDLKDCLVVEESWEDEVLRKTREFNKLTREHPHDEKIWLDFAEFQDKVSSMQPQKGARLQILEKKISILEKATELNPDNEELLLCLMKAYQSRDSSDMLIGRWEKVLMHHSGNHKLWKEYLRVVQGEFSRFKVSDLRKMYAHAIQAVSSACSRQFRQVYQNEKPSSLDPTIVQQEIGLVDIFLSLCRLEWQAGYQELATALFQAEIEFTVFCPSLLLTEHSKLRLFEHFWNSDGPRVGEEGAVGWSTWLEKEEENRQRILKEEASHDEDRGGWTGWSEILSKHEETAKNQENVVHNEVTADEFLEESENEDIKQEDDAEALLKQLGIDVDAEPSSEVKDSSTWARWSKEESLRDCNQWMPVHGKISPSSGTPDGEADEHLLRAVLFEDVSEYLFSLNSQEARLSLVSQFIEFFGGDLICTNSSSWKDKLLSIEVLPDPISKNLRSIHNILDISEGSSSSNIFELLLGNTSNSSKRTDAMKFLRNAVLLCLTAFPRNHILEEAALVAEEFSVTKLDSTTPCRVLAKSLLKNDRQDVLLCGVYARREAVFGNIGHARRVFDLALTSVEGLPPDLRSNAPLLYFWYAETELANSSGNNQESPSRALHILSCLGNGVAYKPFESKPSSLQLLRAHQGFKDRLNIVRSAWVRGVVDDQSLALTCSAALFEELTTGWAAGITVLDEAFTMVLPDRRCHSYQLEFLFNYSVRMLLRYHKQSSLSKVWDCILKGLQIYPSSPELFKALLEISHLYTTPNKVRWMFDDYFQKKPSVILWLFTLSFEMSRGSSQHRIHGLFERALENERLSSSVILWRLYIAYEIDIACNPSAAKRAFFRAIHACPWSKKLWLDGFLKLNSILTVKELSDLQDVMRDKELNLRTDIYEILLQDDRAMATAIATPSALSPLPSSISTAPPKYYFSVRSSICTQNTLYSPLRCSSHVSFSPKSQDGLFDPDLRSVLELATDSELYELEYILFGPSHFSPLLKSIASKRAEIDYAMMDQDLEEREDMISCLESRFLFLAADARSTLRGWRPTYRNVLLTVRKKLSIGCSSKLSTEDLEAEIFLHLLEEYASEQSGTFPGLWELSKTSDDQGSLGIGLSQEKVQALAAQKLGAADLQSIILKGGGVFTLTRVYQWLAKKLTGKVFLEAANYQIKKEIIKKGGQLAAVNLESRAALIVAKQGFVGAVSRYLGLRSMMSLLGPMLWGTFLADVVIQMLGTDYARILRAIYAFAQYVLVGFLY</sequence>
<comment type="subcellular location">
    <subcellularLocation>
        <location evidence="1">Nucleus</location>
    </subcellularLocation>
</comment>
<keyword evidence="3" id="KW-0539">Nucleus</keyword>
<name>A0A6N2LMP2_SALVM</name>
<dbReference type="PANTHER" id="PTHR13471">
    <property type="entry name" value="TETRATRICOPEPTIDE-LIKE HELICAL"/>
    <property type="match status" value="1"/>
</dbReference>
<evidence type="ECO:0000256" key="2">
    <source>
        <dbReference type="ARBA" id="ARBA00009265"/>
    </source>
</evidence>
<feature type="compositionally biased region" description="Basic and acidic residues" evidence="4">
    <location>
        <begin position="96"/>
        <end position="107"/>
    </location>
</feature>
<evidence type="ECO:0000256" key="1">
    <source>
        <dbReference type="ARBA" id="ARBA00004123"/>
    </source>
</evidence>
<dbReference type="InterPro" id="IPR013633">
    <property type="entry name" value="NRDE-2"/>
</dbReference>
<accession>A0A6N2LMP2</accession>